<reference evidence="2 3" key="1">
    <citation type="submission" date="2020-03" db="EMBL/GenBank/DDBJ databases">
        <title>Draft Genome Sequence of Cudoniella acicularis.</title>
        <authorList>
            <person name="Buettner E."/>
            <person name="Kellner H."/>
        </authorList>
    </citation>
    <scope>NUCLEOTIDE SEQUENCE [LARGE SCALE GENOMIC DNA]</scope>
    <source>
        <strain evidence="2 3">DSM 108380</strain>
    </source>
</reference>
<gene>
    <name evidence="2" type="ORF">G7Y89_g2877</name>
</gene>
<evidence type="ECO:0000313" key="3">
    <source>
        <dbReference type="Proteomes" id="UP000566819"/>
    </source>
</evidence>
<proteinExistence type="predicted"/>
<protein>
    <submittedName>
        <fullName evidence="2">Uncharacterized protein</fullName>
    </submittedName>
</protein>
<dbReference type="EMBL" id="JAAMPI010000133">
    <property type="protein sequence ID" value="KAF4635234.1"/>
    <property type="molecule type" value="Genomic_DNA"/>
</dbReference>
<comment type="caution">
    <text evidence="2">The sequence shown here is derived from an EMBL/GenBank/DDBJ whole genome shotgun (WGS) entry which is preliminary data.</text>
</comment>
<keyword evidence="3" id="KW-1185">Reference proteome</keyword>
<evidence type="ECO:0000313" key="2">
    <source>
        <dbReference type="EMBL" id="KAF4635234.1"/>
    </source>
</evidence>
<name>A0A8H4W8Y5_9HELO</name>
<organism evidence="2 3">
    <name type="scientific">Cudoniella acicularis</name>
    <dbReference type="NCBI Taxonomy" id="354080"/>
    <lineage>
        <taxon>Eukaryota</taxon>
        <taxon>Fungi</taxon>
        <taxon>Dikarya</taxon>
        <taxon>Ascomycota</taxon>
        <taxon>Pezizomycotina</taxon>
        <taxon>Leotiomycetes</taxon>
        <taxon>Helotiales</taxon>
        <taxon>Tricladiaceae</taxon>
        <taxon>Cudoniella</taxon>
    </lineage>
</organism>
<dbReference type="Proteomes" id="UP000566819">
    <property type="component" value="Unassembled WGS sequence"/>
</dbReference>
<dbReference type="AlphaFoldDB" id="A0A8H4W8Y5"/>
<dbReference type="OrthoDB" id="104509at2759"/>
<feature type="region of interest" description="Disordered" evidence="1">
    <location>
        <begin position="1"/>
        <end position="25"/>
    </location>
</feature>
<feature type="compositionally biased region" description="Polar residues" evidence="1">
    <location>
        <begin position="12"/>
        <end position="24"/>
    </location>
</feature>
<evidence type="ECO:0000256" key="1">
    <source>
        <dbReference type="SAM" id="MobiDB-lite"/>
    </source>
</evidence>
<sequence length="104" mass="11591">MEQTFGEVEIEGNTNRGKADSSPSKVYISAPSLSSKVSRTIPEIYFPSTFKVTQPSLYAKDHSPHPFINPSLTAIMSTDPKFDSLHKQLFEEGLKMRRSVVGDE</sequence>
<accession>A0A8H4W8Y5</accession>